<dbReference type="AlphaFoldDB" id="B2WBT4"/>
<sequence length="132" mass="14684">MSNTTESVIPWIREGGTKSCLSDICGNLKKSFVDQKAGFTLRRIRNSRGEKCGGMLEQMSRASFKPLRIEENNINEASTWCTALDDASGPLSQDQHYKQRSREVRSACTIPAIVICKMTGTCTPFLTGNKLY</sequence>
<dbReference type="InParanoid" id="B2WBT4"/>
<proteinExistence type="predicted"/>
<evidence type="ECO:0000313" key="1">
    <source>
        <dbReference type="EMBL" id="EDU50016.1"/>
    </source>
</evidence>
<name>B2WBT4_PYRTR</name>
<organism evidence="1 2">
    <name type="scientific">Pyrenophora tritici-repentis (strain Pt-1C-BFP)</name>
    <name type="common">Wheat tan spot fungus</name>
    <name type="synonym">Drechslera tritici-repentis</name>
    <dbReference type="NCBI Taxonomy" id="426418"/>
    <lineage>
        <taxon>Eukaryota</taxon>
        <taxon>Fungi</taxon>
        <taxon>Dikarya</taxon>
        <taxon>Ascomycota</taxon>
        <taxon>Pezizomycotina</taxon>
        <taxon>Dothideomycetes</taxon>
        <taxon>Pleosporomycetidae</taxon>
        <taxon>Pleosporales</taxon>
        <taxon>Pleosporineae</taxon>
        <taxon>Pleosporaceae</taxon>
        <taxon>Pyrenophora</taxon>
    </lineage>
</organism>
<reference evidence="2" key="1">
    <citation type="journal article" date="2013" name="G3 (Bethesda)">
        <title>Comparative genomics of a plant-pathogenic fungus, Pyrenophora tritici-repentis, reveals transduplication and the impact of repeat elements on pathogenicity and population divergence.</title>
        <authorList>
            <person name="Manning V.A."/>
            <person name="Pandelova I."/>
            <person name="Dhillon B."/>
            <person name="Wilhelm L.J."/>
            <person name="Goodwin S.B."/>
            <person name="Berlin A.M."/>
            <person name="Figueroa M."/>
            <person name="Freitag M."/>
            <person name="Hane J.K."/>
            <person name="Henrissat B."/>
            <person name="Holman W.H."/>
            <person name="Kodira C.D."/>
            <person name="Martin J."/>
            <person name="Oliver R.P."/>
            <person name="Robbertse B."/>
            <person name="Schackwitz W."/>
            <person name="Schwartz D.C."/>
            <person name="Spatafora J.W."/>
            <person name="Turgeon B.G."/>
            <person name="Yandava C."/>
            <person name="Young S."/>
            <person name="Zhou S."/>
            <person name="Zeng Q."/>
            <person name="Grigoriev I.V."/>
            <person name="Ma L.-J."/>
            <person name="Ciuffetti L.M."/>
        </authorList>
    </citation>
    <scope>NUCLEOTIDE SEQUENCE [LARGE SCALE GENOMIC DNA]</scope>
    <source>
        <strain evidence="2">Pt-1C-BFP</strain>
    </source>
</reference>
<evidence type="ECO:0000313" key="2">
    <source>
        <dbReference type="Proteomes" id="UP000001471"/>
    </source>
</evidence>
<dbReference type="Proteomes" id="UP000001471">
    <property type="component" value="Unassembled WGS sequence"/>
</dbReference>
<dbReference type="HOGENOM" id="CLU_1918159_0_0_1"/>
<accession>B2WBT4</accession>
<protein>
    <submittedName>
        <fullName evidence="1">Uncharacterized protein</fullName>
    </submittedName>
</protein>
<dbReference type="EMBL" id="DS231621">
    <property type="protein sequence ID" value="EDU50016.1"/>
    <property type="molecule type" value="Genomic_DNA"/>
</dbReference>
<gene>
    <name evidence="1" type="ORF">PTRG_07097</name>
</gene>